<evidence type="ECO:0000313" key="2">
    <source>
        <dbReference type="Proteomes" id="UP001595075"/>
    </source>
</evidence>
<protein>
    <submittedName>
        <fullName evidence="1">Uncharacterized protein</fullName>
    </submittedName>
</protein>
<comment type="caution">
    <text evidence="1">The sequence shown here is derived from an EMBL/GenBank/DDBJ whole genome shotgun (WGS) entry which is preliminary data.</text>
</comment>
<gene>
    <name evidence="1" type="ORF">VTL71DRAFT_6322</name>
</gene>
<proteinExistence type="predicted"/>
<keyword evidence="2" id="KW-1185">Reference proteome</keyword>
<evidence type="ECO:0000313" key="1">
    <source>
        <dbReference type="EMBL" id="KAL2062056.1"/>
    </source>
</evidence>
<reference evidence="1 2" key="1">
    <citation type="journal article" date="2024" name="Commun. Biol.">
        <title>Comparative genomic analysis of thermophilic fungi reveals convergent evolutionary adaptations and gene losses.</title>
        <authorList>
            <person name="Steindorff A.S."/>
            <person name="Aguilar-Pontes M.V."/>
            <person name="Robinson A.J."/>
            <person name="Andreopoulos B."/>
            <person name="LaButti K."/>
            <person name="Kuo A."/>
            <person name="Mondo S."/>
            <person name="Riley R."/>
            <person name="Otillar R."/>
            <person name="Haridas S."/>
            <person name="Lipzen A."/>
            <person name="Grimwood J."/>
            <person name="Schmutz J."/>
            <person name="Clum A."/>
            <person name="Reid I.D."/>
            <person name="Moisan M.C."/>
            <person name="Butler G."/>
            <person name="Nguyen T.T.M."/>
            <person name="Dewar K."/>
            <person name="Conant G."/>
            <person name="Drula E."/>
            <person name="Henrissat B."/>
            <person name="Hansel C."/>
            <person name="Singer S."/>
            <person name="Hutchinson M.I."/>
            <person name="de Vries R.P."/>
            <person name="Natvig D.O."/>
            <person name="Powell A.J."/>
            <person name="Tsang A."/>
            <person name="Grigoriev I.V."/>
        </authorList>
    </citation>
    <scope>NUCLEOTIDE SEQUENCE [LARGE SCALE GENOMIC DNA]</scope>
    <source>
        <strain evidence="1 2">CBS 494.80</strain>
    </source>
</reference>
<dbReference type="Proteomes" id="UP001595075">
    <property type="component" value="Unassembled WGS sequence"/>
</dbReference>
<accession>A0ABR4BY58</accession>
<name>A0ABR4BY58_9HELO</name>
<dbReference type="EMBL" id="JAZHXI010000017">
    <property type="protein sequence ID" value="KAL2062056.1"/>
    <property type="molecule type" value="Genomic_DNA"/>
</dbReference>
<sequence>MNAKVDVTKWDSRVVGQLRHPGVMQATQVSRAVGAKYYSLCFEKKQGGKDVHIVVIADRENDSAATQLNVKGNAIFVNSDLDVFIKSSFDPRSMWANTLNATSQTERHNESSISTKSATLKQYTLSFESSYVPSEDLSVQTPELSSIWLRGRYLQHFMDLFVGPVIGKKIQITHKRLEEIIS</sequence>
<organism evidence="1 2">
    <name type="scientific">Oculimacula yallundae</name>
    <dbReference type="NCBI Taxonomy" id="86028"/>
    <lineage>
        <taxon>Eukaryota</taxon>
        <taxon>Fungi</taxon>
        <taxon>Dikarya</taxon>
        <taxon>Ascomycota</taxon>
        <taxon>Pezizomycotina</taxon>
        <taxon>Leotiomycetes</taxon>
        <taxon>Helotiales</taxon>
        <taxon>Ploettnerulaceae</taxon>
        <taxon>Oculimacula</taxon>
    </lineage>
</organism>